<reference evidence="2" key="2">
    <citation type="submission" date="2021-09" db="EMBL/GenBank/DDBJ databases">
        <authorList>
            <person name="Jia N."/>
            <person name="Wang J."/>
            <person name="Shi W."/>
            <person name="Du L."/>
            <person name="Sun Y."/>
            <person name="Zhan W."/>
            <person name="Jiang J."/>
            <person name="Wang Q."/>
            <person name="Zhang B."/>
            <person name="Ji P."/>
            <person name="Sakyi L.B."/>
            <person name="Cui X."/>
            <person name="Yuan T."/>
            <person name="Jiang B."/>
            <person name="Yang W."/>
            <person name="Lam T.T.-Y."/>
            <person name="Chang Q."/>
            <person name="Ding S."/>
            <person name="Wang X."/>
            <person name="Zhu J."/>
            <person name="Ruan X."/>
            <person name="Zhao L."/>
            <person name="Wei J."/>
            <person name="Que T."/>
            <person name="Du C."/>
            <person name="Cheng J."/>
            <person name="Dai P."/>
            <person name="Han X."/>
            <person name="Huang E."/>
            <person name="Gao Y."/>
            <person name="Liu J."/>
            <person name="Shao H."/>
            <person name="Ye R."/>
            <person name="Li L."/>
            <person name="Wei W."/>
            <person name="Wang X."/>
            <person name="Wang C."/>
            <person name="Huo Q."/>
            <person name="Li W."/>
            <person name="Guo W."/>
            <person name="Chen H."/>
            <person name="Chen S."/>
            <person name="Zhou L."/>
            <person name="Zhou L."/>
            <person name="Ni X."/>
            <person name="Tian J."/>
            <person name="Zhou Y."/>
            <person name="Sheng Y."/>
            <person name="Liu T."/>
            <person name="Pan Y."/>
            <person name="Xia L."/>
            <person name="Li J."/>
            <person name="Zhao F."/>
            <person name="Cao W."/>
        </authorList>
    </citation>
    <scope>NUCLEOTIDE SEQUENCE</scope>
    <source>
        <strain evidence="2">Rmic-2018</strain>
        <tissue evidence="2">Larvae</tissue>
    </source>
</reference>
<sequence>MDDDGSVAFETISQETPFAASESSGNRLSQLPHRLEQNRFFPQVLDSMYISSGSTMRCIVQETRNASGPQLTFSEPVVISGSQVRVHCSLGVGKCPRLEPFRYQPDRARKKGNLCQGQHASPPDREQLNASSRGGAFLSRAHSEPVEVSHLPVLEPDSHRRFVTAWLPVYVTLAFPAFVAVVEDAAFRWTSVERPSQRELSFAYGPAMWSERLLGTRTPSKATVSVPRVF</sequence>
<evidence type="ECO:0000313" key="2">
    <source>
        <dbReference type="EMBL" id="KAH7950590.1"/>
    </source>
</evidence>
<reference evidence="2" key="1">
    <citation type="journal article" date="2020" name="Cell">
        <title>Large-Scale Comparative Analyses of Tick Genomes Elucidate Their Genetic Diversity and Vector Capacities.</title>
        <authorList>
            <consortium name="Tick Genome and Microbiome Consortium (TIGMIC)"/>
            <person name="Jia N."/>
            <person name="Wang J."/>
            <person name="Shi W."/>
            <person name="Du L."/>
            <person name="Sun Y."/>
            <person name="Zhan W."/>
            <person name="Jiang J.F."/>
            <person name="Wang Q."/>
            <person name="Zhang B."/>
            <person name="Ji P."/>
            <person name="Bell-Sakyi L."/>
            <person name="Cui X.M."/>
            <person name="Yuan T.T."/>
            <person name="Jiang B.G."/>
            <person name="Yang W.F."/>
            <person name="Lam T.T."/>
            <person name="Chang Q.C."/>
            <person name="Ding S.J."/>
            <person name="Wang X.J."/>
            <person name="Zhu J.G."/>
            <person name="Ruan X.D."/>
            <person name="Zhao L."/>
            <person name="Wei J.T."/>
            <person name="Ye R.Z."/>
            <person name="Que T.C."/>
            <person name="Du C.H."/>
            <person name="Zhou Y.H."/>
            <person name="Cheng J.X."/>
            <person name="Dai P.F."/>
            <person name="Guo W.B."/>
            <person name="Han X.H."/>
            <person name="Huang E.J."/>
            <person name="Li L.F."/>
            <person name="Wei W."/>
            <person name="Gao Y.C."/>
            <person name="Liu J.Z."/>
            <person name="Shao H.Z."/>
            <person name="Wang X."/>
            <person name="Wang C.C."/>
            <person name="Yang T.C."/>
            <person name="Huo Q.B."/>
            <person name="Li W."/>
            <person name="Chen H.Y."/>
            <person name="Chen S.E."/>
            <person name="Zhou L.G."/>
            <person name="Ni X.B."/>
            <person name="Tian J.H."/>
            <person name="Sheng Y."/>
            <person name="Liu T."/>
            <person name="Pan Y.S."/>
            <person name="Xia L.Y."/>
            <person name="Li J."/>
            <person name="Zhao F."/>
            <person name="Cao W.C."/>
        </authorList>
    </citation>
    <scope>NUCLEOTIDE SEQUENCE</scope>
    <source>
        <strain evidence="2">Rmic-2018</strain>
    </source>
</reference>
<protein>
    <submittedName>
        <fullName evidence="2">Uncharacterized protein</fullName>
    </submittedName>
</protein>
<name>A0A9J6CXN8_RHIMP</name>
<proteinExistence type="predicted"/>
<dbReference type="EMBL" id="JABSTU010005085">
    <property type="protein sequence ID" value="KAH7950590.1"/>
    <property type="molecule type" value="Genomic_DNA"/>
</dbReference>
<feature type="region of interest" description="Disordered" evidence="1">
    <location>
        <begin position="110"/>
        <end position="132"/>
    </location>
</feature>
<gene>
    <name evidence="2" type="ORF">HPB51_028374</name>
</gene>
<accession>A0A9J6CXN8</accession>
<comment type="caution">
    <text evidence="2">The sequence shown here is derived from an EMBL/GenBank/DDBJ whole genome shotgun (WGS) entry which is preliminary data.</text>
</comment>
<dbReference type="Proteomes" id="UP000821866">
    <property type="component" value="Unassembled WGS sequence"/>
</dbReference>
<organism evidence="2 3">
    <name type="scientific">Rhipicephalus microplus</name>
    <name type="common">Cattle tick</name>
    <name type="synonym">Boophilus microplus</name>
    <dbReference type="NCBI Taxonomy" id="6941"/>
    <lineage>
        <taxon>Eukaryota</taxon>
        <taxon>Metazoa</taxon>
        <taxon>Ecdysozoa</taxon>
        <taxon>Arthropoda</taxon>
        <taxon>Chelicerata</taxon>
        <taxon>Arachnida</taxon>
        <taxon>Acari</taxon>
        <taxon>Parasitiformes</taxon>
        <taxon>Ixodida</taxon>
        <taxon>Ixodoidea</taxon>
        <taxon>Ixodidae</taxon>
        <taxon>Rhipicephalinae</taxon>
        <taxon>Rhipicephalus</taxon>
        <taxon>Boophilus</taxon>
    </lineage>
</organism>
<evidence type="ECO:0000313" key="3">
    <source>
        <dbReference type="Proteomes" id="UP000821866"/>
    </source>
</evidence>
<dbReference type="VEuPathDB" id="VectorBase:LOC119162223"/>
<evidence type="ECO:0000256" key="1">
    <source>
        <dbReference type="SAM" id="MobiDB-lite"/>
    </source>
</evidence>
<keyword evidence="3" id="KW-1185">Reference proteome</keyword>
<dbReference type="AlphaFoldDB" id="A0A9J6CXN8"/>